<evidence type="ECO:0000313" key="3">
    <source>
        <dbReference type="EMBL" id="RUS85804.1"/>
    </source>
</evidence>
<evidence type="ECO:0000313" key="4">
    <source>
        <dbReference type="Proteomes" id="UP000271974"/>
    </source>
</evidence>
<evidence type="ECO:0000256" key="1">
    <source>
        <dbReference type="SAM" id="SignalP"/>
    </source>
</evidence>
<sequence>MFPRILGISAVCALFVAISLTQDETGSDTTNSTVSTCRPEFFNQTPKHTMCLEDSEHLLDFGVSEEDKQLILDYHNKARREVLPIATDLVQLAWDDNLAEVAQKLAKQCHMYHDSNRKIPGYGTSFGQNLAAGQPHWTRAMDAWFKEKDLFKFGENPNDYLGTNGWKRIGHYTLMISNRILRIGCGYANCKEVRYGTFYACNYVLGQTNFRRPYNNGTERCSACPDSCENGLCDCGGNFCMNKGTLDINTCQCKCQKHYKEANCSRLECPEKDGWRCGGRWPESYCKKYSNVPFECPYMCGTCPVKAGEV</sequence>
<dbReference type="Pfam" id="PF00188">
    <property type="entry name" value="CAP"/>
    <property type="match status" value="1"/>
</dbReference>
<dbReference type="AlphaFoldDB" id="A0A433TW55"/>
<evidence type="ECO:0000259" key="2">
    <source>
        <dbReference type="SMART" id="SM00198"/>
    </source>
</evidence>
<dbReference type="SUPFAM" id="SSF55797">
    <property type="entry name" value="PR-1-like"/>
    <property type="match status" value="1"/>
</dbReference>
<reference evidence="3 4" key="1">
    <citation type="submission" date="2019-01" db="EMBL/GenBank/DDBJ databases">
        <title>A draft genome assembly of the solar-powered sea slug Elysia chlorotica.</title>
        <authorList>
            <person name="Cai H."/>
            <person name="Li Q."/>
            <person name="Fang X."/>
            <person name="Li J."/>
            <person name="Curtis N.E."/>
            <person name="Altenburger A."/>
            <person name="Shibata T."/>
            <person name="Feng M."/>
            <person name="Maeda T."/>
            <person name="Schwartz J.A."/>
            <person name="Shigenobu S."/>
            <person name="Lundholm N."/>
            <person name="Nishiyama T."/>
            <person name="Yang H."/>
            <person name="Hasebe M."/>
            <person name="Li S."/>
            <person name="Pierce S.K."/>
            <person name="Wang J."/>
        </authorList>
    </citation>
    <scope>NUCLEOTIDE SEQUENCE [LARGE SCALE GENOMIC DNA]</scope>
    <source>
        <strain evidence="3">EC2010</strain>
        <tissue evidence="3">Whole organism of an adult</tissue>
    </source>
</reference>
<protein>
    <recommendedName>
        <fullName evidence="2">SCP domain-containing protein</fullName>
    </recommendedName>
</protein>
<keyword evidence="1" id="KW-0732">Signal</keyword>
<organism evidence="3 4">
    <name type="scientific">Elysia chlorotica</name>
    <name type="common">Eastern emerald elysia</name>
    <name type="synonym">Sea slug</name>
    <dbReference type="NCBI Taxonomy" id="188477"/>
    <lineage>
        <taxon>Eukaryota</taxon>
        <taxon>Metazoa</taxon>
        <taxon>Spiralia</taxon>
        <taxon>Lophotrochozoa</taxon>
        <taxon>Mollusca</taxon>
        <taxon>Gastropoda</taxon>
        <taxon>Heterobranchia</taxon>
        <taxon>Euthyneura</taxon>
        <taxon>Panpulmonata</taxon>
        <taxon>Sacoglossa</taxon>
        <taxon>Placobranchoidea</taxon>
        <taxon>Plakobranchidae</taxon>
        <taxon>Elysia</taxon>
    </lineage>
</organism>
<comment type="caution">
    <text evidence="3">The sequence shown here is derived from an EMBL/GenBank/DDBJ whole genome shotgun (WGS) entry which is preliminary data.</text>
</comment>
<name>A0A433TW55_ELYCH</name>
<dbReference type="PRINTS" id="PR00837">
    <property type="entry name" value="V5TPXLIKE"/>
</dbReference>
<dbReference type="PANTHER" id="PTHR10334">
    <property type="entry name" value="CYSTEINE-RICH SECRETORY PROTEIN-RELATED"/>
    <property type="match status" value="1"/>
</dbReference>
<feature type="domain" description="SCP" evidence="2">
    <location>
        <begin position="66"/>
        <end position="206"/>
    </location>
</feature>
<feature type="chain" id="PRO_5019171820" description="SCP domain-containing protein" evidence="1">
    <location>
        <begin position="22"/>
        <end position="310"/>
    </location>
</feature>
<dbReference type="OrthoDB" id="10043185at2759"/>
<dbReference type="EMBL" id="RQTK01000159">
    <property type="protein sequence ID" value="RUS85804.1"/>
    <property type="molecule type" value="Genomic_DNA"/>
</dbReference>
<proteinExistence type="predicted"/>
<dbReference type="CDD" id="cd05380">
    <property type="entry name" value="CAP_euk"/>
    <property type="match status" value="1"/>
</dbReference>
<dbReference type="InterPro" id="IPR014044">
    <property type="entry name" value="CAP_dom"/>
</dbReference>
<gene>
    <name evidence="3" type="ORF">EGW08_006433</name>
</gene>
<dbReference type="Proteomes" id="UP000271974">
    <property type="component" value="Unassembled WGS sequence"/>
</dbReference>
<accession>A0A433TW55</accession>
<dbReference type="Gene3D" id="3.40.33.10">
    <property type="entry name" value="CAP"/>
    <property type="match status" value="1"/>
</dbReference>
<feature type="signal peptide" evidence="1">
    <location>
        <begin position="1"/>
        <end position="21"/>
    </location>
</feature>
<dbReference type="InterPro" id="IPR001283">
    <property type="entry name" value="CRISP-related"/>
</dbReference>
<dbReference type="InterPro" id="IPR035940">
    <property type="entry name" value="CAP_sf"/>
</dbReference>
<keyword evidence="4" id="KW-1185">Reference proteome</keyword>
<dbReference type="SMART" id="SM00198">
    <property type="entry name" value="SCP"/>
    <property type="match status" value="1"/>
</dbReference>